<dbReference type="STRING" id="860235.AOZ06_09190"/>
<dbReference type="PROSITE" id="PS51755">
    <property type="entry name" value="OMPR_PHOB"/>
    <property type="match status" value="1"/>
</dbReference>
<dbReference type="SUPFAM" id="SSF46894">
    <property type="entry name" value="C-terminal effector domain of the bipartite response regulators"/>
    <property type="match status" value="1"/>
</dbReference>
<dbReference type="InterPro" id="IPR019734">
    <property type="entry name" value="TPR_rpt"/>
</dbReference>
<sequence length="314" mass="34185">MGVEFLLLGAVRAVRNARLVHLGPRQQRLVFAVLAWEVGRPVSVDRLISLLWPVSPPRTAEHAVRVCVSRLRSILAGHAELTAQGGGYVRRERQVRHAARVAAQTGERRLEGPALIRVGNHLQCRGRLVEASAYYQQALELSCVMGERHAEANALHFLGGVEYLMGELDAALDHDSEALRIYLSLGGRNDEARARTHLANVHRASGRCDAAMADARAALVLALETGERRTETWVRSALAATHLLAMGDTGEAAAEYERSLAVARAIGARHEECEALIADKIGYRLLADQAIQAGATREDDRLRTAGDLALVDDP</sequence>
<dbReference type="SMART" id="SM00862">
    <property type="entry name" value="Trans_reg_C"/>
    <property type="match status" value="1"/>
</dbReference>
<protein>
    <recommendedName>
        <fullName evidence="3">OmpR/PhoB-type domain-containing protein</fullName>
    </recommendedName>
</protein>
<keyword evidence="5" id="KW-1185">Reference proteome</keyword>
<reference evidence="4 5" key="1">
    <citation type="submission" date="2015-07" db="EMBL/GenBank/DDBJ databases">
        <title>Genome sequencing of Kibdelosporangium phytohabitans.</title>
        <authorList>
            <person name="Qin S."/>
            <person name="Xing K."/>
        </authorList>
    </citation>
    <scope>NUCLEOTIDE SEQUENCE [LARGE SCALE GENOMIC DNA]</scope>
    <source>
        <strain evidence="4 5">KLBMP1111</strain>
    </source>
</reference>
<organism evidence="4 5">
    <name type="scientific">Kibdelosporangium phytohabitans</name>
    <dbReference type="NCBI Taxonomy" id="860235"/>
    <lineage>
        <taxon>Bacteria</taxon>
        <taxon>Bacillati</taxon>
        <taxon>Actinomycetota</taxon>
        <taxon>Actinomycetes</taxon>
        <taxon>Pseudonocardiales</taxon>
        <taxon>Pseudonocardiaceae</taxon>
        <taxon>Kibdelosporangium</taxon>
    </lineage>
</organism>
<dbReference type="AlphaFoldDB" id="A0A0N9HUA7"/>
<proteinExistence type="predicted"/>
<dbReference type="Pfam" id="PF13424">
    <property type="entry name" value="TPR_12"/>
    <property type="match status" value="1"/>
</dbReference>
<dbReference type="Gene3D" id="1.25.40.10">
    <property type="entry name" value="Tetratricopeptide repeat domain"/>
    <property type="match status" value="1"/>
</dbReference>
<dbReference type="GO" id="GO:0003677">
    <property type="term" value="F:DNA binding"/>
    <property type="evidence" value="ECO:0007669"/>
    <property type="project" value="UniProtKB-UniRule"/>
</dbReference>
<feature type="domain" description="OmpR/PhoB-type" evidence="3">
    <location>
        <begin position="1"/>
        <end position="92"/>
    </location>
</feature>
<name>A0A0N9HUA7_9PSEU</name>
<dbReference type="PANTHER" id="PTHR10098">
    <property type="entry name" value="RAPSYN-RELATED"/>
    <property type="match status" value="1"/>
</dbReference>
<evidence type="ECO:0000313" key="4">
    <source>
        <dbReference type="EMBL" id="ALG07077.1"/>
    </source>
</evidence>
<evidence type="ECO:0000259" key="3">
    <source>
        <dbReference type="PROSITE" id="PS51755"/>
    </source>
</evidence>
<dbReference type="SMART" id="SM00028">
    <property type="entry name" value="TPR"/>
    <property type="match status" value="3"/>
</dbReference>
<dbReference type="InterPro" id="IPR016032">
    <property type="entry name" value="Sig_transdc_resp-reg_C-effctor"/>
</dbReference>
<keyword evidence="1 2" id="KW-0238">DNA-binding</keyword>
<accession>A0A0N9HUA7</accession>
<dbReference type="KEGG" id="kphy:AOZ06_09190"/>
<dbReference type="GO" id="GO:0000160">
    <property type="term" value="P:phosphorelay signal transduction system"/>
    <property type="evidence" value="ECO:0007669"/>
    <property type="project" value="InterPro"/>
</dbReference>
<dbReference type="Gene3D" id="1.10.10.10">
    <property type="entry name" value="Winged helix-like DNA-binding domain superfamily/Winged helix DNA-binding domain"/>
    <property type="match status" value="1"/>
</dbReference>
<dbReference type="InterPro" id="IPR001867">
    <property type="entry name" value="OmpR/PhoB-type_DNA-bd"/>
</dbReference>
<dbReference type="InterPro" id="IPR036388">
    <property type="entry name" value="WH-like_DNA-bd_sf"/>
</dbReference>
<dbReference type="PANTHER" id="PTHR10098:SF108">
    <property type="entry name" value="TETRATRICOPEPTIDE REPEAT PROTEIN 28"/>
    <property type="match status" value="1"/>
</dbReference>
<dbReference type="Proteomes" id="UP000063699">
    <property type="component" value="Chromosome"/>
</dbReference>
<evidence type="ECO:0000313" key="5">
    <source>
        <dbReference type="Proteomes" id="UP000063699"/>
    </source>
</evidence>
<feature type="DNA-binding region" description="OmpR/PhoB-type" evidence="2">
    <location>
        <begin position="1"/>
        <end position="92"/>
    </location>
</feature>
<gene>
    <name evidence="4" type="ORF">AOZ06_09190</name>
</gene>
<evidence type="ECO:0000256" key="1">
    <source>
        <dbReference type="ARBA" id="ARBA00023125"/>
    </source>
</evidence>
<evidence type="ECO:0000256" key="2">
    <source>
        <dbReference type="PROSITE-ProRule" id="PRU01091"/>
    </source>
</evidence>
<dbReference type="SUPFAM" id="SSF48452">
    <property type="entry name" value="TPR-like"/>
    <property type="match status" value="1"/>
</dbReference>
<dbReference type="GO" id="GO:0006355">
    <property type="term" value="P:regulation of DNA-templated transcription"/>
    <property type="evidence" value="ECO:0007669"/>
    <property type="project" value="InterPro"/>
</dbReference>
<dbReference type="EMBL" id="CP012752">
    <property type="protein sequence ID" value="ALG07077.1"/>
    <property type="molecule type" value="Genomic_DNA"/>
</dbReference>
<dbReference type="InterPro" id="IPR011990">
    <property type="entry name" value="TPR-like_helical_dom_sf"/>
</dbReference>